<dbReference type="SUPFAM" id="SSF51735">
    <property type="entry name" value="NAD(P)-binding Rossmann-fold domains"/>
    <property type="match status" value="1"/>
</dbReference>
<dbReference type="EMBL" id="CP054038">
    <property type="protein sequence ID" value="QKJ18327.1"/>
    <property type="molecule type" value="Genomic_DNA"/>
</dbReference>
<keyword evidence="2" id="KW-0028">Amino-acid biosynthesis</keyword>
<dbReference type="Gene3D" id="3.40.50.10860">
    <property type="entry name" value="Leucine Dehydrogenase, chain A, domain 1"/>
    <property type="match status" value="1"/>
</dbReference>
<protein>
    <submittedName>
        <fullName evidence="4">Shikimate dehydrogenase</fullName>
        <ecNumber evidence="4">1.1.1.25</ecNumber>
    </submittedName>
</protein>
<gene>
    <name evidence="4" type="ORF">HQM25_02195</name>
</gene>
<dbReference type="GO" id="GO:0009423">
    <property type="term" value="P:chorismate biosynthetic process"/>
    <property type="evidence" value="ECO:0007669"/>
    <property type="project" value="TreeGrafter"/>
</dbReference>
<dbReference type="GO" id="GO:0009073">
    <property type="term" value="P:aromatic amino acid family biosynthetic process"/>
    <property type="evidence" value="ECO:0007669"/>
    <property type="project" value="UniProtKB-KW"/>
</dbReference>
<dbReference type="Pfam" id="PF08501">
    <property type="entry name" value="Shikimate_dh_N"/>
    <property type="match status" value="1"/>
</dbReference>
<dbReference type="Proteomes" id="UP000502498">
    <property type="component" value="Chromosome"/>
</dbReference>
<dbReference type="PANTHER" id="PTHR21089">
    <property type="entry name" value="SHIKIMATE DEHYDROGENASE"/>
    <property type="match status" value="1"/>
</dbReference>
<dbReference type="PANTHER" id="PTHR21089:SF1">
    <property type="entry name" value="BIFUNCTIONAL 3-DEHYDROQUINATE DEHYDRATASE_SHIKIMATE DEHYDROGENASE, CHLOROPLASTIC"/>
    <property type="match status" value="1"/>
</dbReference>
<name>A0A7D4UID3_9MICO</name>
<keyword evidence="4" id="KW-0560">Oxidoreductase</keyword>
<dbReference type="GO" id="GO:0019632">
    <property type="term" value="P:shikimate metabolic process"/>
    <property type="evidence" value="ECO:0007669"/>
    <property type="project" value="TreeGrafter"/>
</dbReference>
<dbReference type="GO" id="GO:0005829">
    <property type="term" value="C:cytosol"/>
    <property type="evidence" value="ECO:0007669"/>
    <property type="project" value="TreeGrafter"/>
</dbReference>
<dbReference type="InterPro" id="IPR046346">
    <property type="entry name" value="Aminoacid_DH-like_N_sf"/>
</dbReference>
<dbReference type="InterPro" id="IPR036291">
    <property type="entry name" value="NAD(P)-bd_dom_sf"/>
</dbReference>
<dbReference type="GO" id="GO:0050661">
    <property type="term" value="F:NADP binding"/>
    <property type="evidence" value="ECO:0007669"/>
    <property type="project" value="TreeGrafter"/>
</dbReference>
<dbReference type="Gene3D" id="3.40.50.720">
    <property type="entry name" value="NAD(P)-binding Rossmann-like Domain"/>
    <property type="match status" value="1"/>
</dbReference>
<evidence type="ECO:0000313" key="5">
    <source>
        <dbReference type="Proteomes" id="UP000502498"/>
    </source>
</evidence>
<keyword evidence="2" id="KW-0057">Aromatic amino acid biosynthesis</keyword>
<dbReference type="GO" id="GO:0004764">
    <property type="term" value="F:shikimate 3-dehydrogenase (NADP+) activity"/>
    <property type="evidence" value="ECO:0007669"/>
    <property type="project" value="UniProtKB-EC"/>
</dbReference>
<dbReference type="EC" id="1.1.1.25" evidence="4"/>
<sequence length="295" mass="31421">MSRFLVGLIGEGITASLTPAMHEAEAAEMGLDYEYRVLDLIELGRPATDLGAMLAEARAAGYAAMNITHPCKQLVLDLVDELDPDAAHLRAVNLVVFDGGRLVGYNTDWMGFHDGLVAGLPDAGLDRVVQIGCGGAGAATAYALLSRGVLRLELADVDDARARELAARMRPHFPGREVIALRGGDLDDAISAAGGVVHATPLGMLHHPGVAFDVELLRPGAWVSDVVYRPLETELIRRAAARRHPVLDGGRMAVGQACASLRIITGAAPDRERMERHFRALISAEEDAGAGEDRQ</sequence>
<feature type="domain" description="Shikimate dehydrogenase substrate binding N-terminal" evidence="3">
    <location>
        <begin position="8"/>
        <end position="95"/>
    </location>
</feature>
<evidence type="ECO:0000256" key="2">
    <source>
        <dbReference type="ARBA" id="ARBA00023141"/>
    </source>
</evidence>
<evidence type="ECO:0000256" key="1">
    <source>
        <dbReference type="ARBA" id="ARBA00004871"/>
    </source>
</evidence>
<comment type="pathway">
    <text evidence="1">Metabolic intermediate biosynthesis; chorismate biosynthesis; chorismate from D-erythrose 4-phosphate and phosphoenolpyruvate: step 4/7.</text>
</comment>
<organism evidence="4 5">
    <name type="scientific">Microbacterium hominis</name>
    <dbReference type="NCBI Taxonomy" id="162426"/>
    <lineage>
        <taxon>Bacteria</taxon>
        <taxon>Bacillati</taxon>
        <taxon>Actinomycetota</taxon>
        <taxon>Actinomycetes</taxon>
        <taxon>Micrococcales</taxon>
        <taxon>Microbacteriaceae</taxon>
        <taxon>Microbacterium</taxon>
    </lineage>
</organism>
<proteinExistence type="predicted"/>
<dbReference type="CDD" id="cd01065">
    <property type="entry name" value="NAD_bind_Shikimate_DH"/>
    <property type="match status" value="1"/>
</dbReference>
<dbReference type="InterPro" id="IPR022893">
    <property type="entry name" value="Shikimate_DH_fam"/>
</dbReference>
<reference evidence="4 5" key="1">
    <citation type="submission" date="2020-05" db="EMBL/GenBank/DDBJ databases">
        <title>Strain PA2F3 complete genome.</title>
        <authorList>
            <person name="Kim Y.-S."/>
            <person name="Kim S.-J."/>
            <person name="Jung H.-k."/>
            <person name="Kim S.-E."/>
            <person name="Kim K.-H."/>
        </authorList>
    </citation>
    <scope>NUCLEOTIDE SEQUENCE [LARGE SCALE GENOMIC DNA]</scope>
    <source>
        <strain evidence="4 5">PA2F3</strain>
    </source>
</reference>
<evidence type="ECO:0000313" key="4">
    <source>
        <dbReference type="EMBL" id="QKJ18327.1"/>
    </source>
</evidence>
<dbReference type="AlphaFoldDB" id="A0A7D4UID3"/>
<dbReference type="NCBIfam" id="NF009201">
    <property type="entry name" value="PRK12549.1"/>
    <property type="match status" value="1"/>
</dbReference>
<dbReference type="RefSeq" id="WP_172988718.1">
    <property type="nucleotide sequence ID" value="NZ_CP054038.1"/>
</dbReference>
<dbReference type="SUPFAM" id="SSF53223">
    <property type="entry name" value="Aminoacid dehydrogenase-like, N-terminal domain"/>
    <property type="match status" value="1"/>
</dbReference>
<accession>A0A7D4UID3</accession>
<dbReference type="InterPro" id="IPR013708">
    <property type="entry name" value="Shikimate_DH-bd_N"/>
</dbReference>
<evidence type="ECO:0000259" key="3">
    <source>
        <dbReference type="Pfam" id="PF08501"/>
    </source>
</evidence>